<protein>
    <submittedName>
        <fullName evidence="2">Uncharacterized protein</fullName>
    </submittedName>
</protein>
<feature type="compositionally biased region" description="Basic residues" evidence="1">
    <location>
        <begin position="9"/>
        <end position="20"/>
    </location>
</feature>
<sequence length="210" mass="24273">MAKDQRSDRRAKKRVYRAKKSTQDPDVVESKHDRISSSRENQTSSPFLRLSAELRNHIYDYCFVNAQQEQKHGSSGPEITPGVPSLAQVCRQIRTEFAPIFFSRATFRFGKMEMMADFSHSLTGGHRQVIKSVCLSMVAVDEVVYWYMCSRICKETRRDAEHVRDLIQFPSLGNVEAEVKIRVQRDSEAHALIRDAVRLYFENNDLHVDC</sequence>
<reference evidence="2 3" key="1">
    <citation type="journal article" date="2012" name="PLoS Pathog.">
        <title>Diverse lifestyles and strategies of plant pathogenesis encoded in the genomes of eighteen Dothideomycetes fungi.</title>
        <authorList>
            <person name="Ohm R.A."/>
            <person name="Feau N."/>
            <person name="Henrissat B."/>
            <person name="Schoch C.L."/>
            <person name="Horwitz B.A."/>
            <person name="Barry K.W."/>
            <person name="Condon B.J."/>
            <person name="Copeland A.C."/>
            <person name="Dhillon B."/>
            <person name="Glaser F."/>
            <person name="Hesse C.N."/>
            <person name="Kosti I."/>
            <person name="LaButti K."/>
            <person name="Lindquist E.A."/>
            <person name="Lucas S."/>
            <person name="Salamov A.A."/>
            <person name="Bradshaw R.E."/>
            <person name="Ciuffetti L."/>
            <person name="Hamelin R.C."/>
            <person name="Kema G.H.J."/>
            <person name="Lawrence C."/>
            <person name="Scott J.A."/>
            <person name="Spatafora J.W."/>
            <person name="Turgeon B.G."/>
            <person name="de Wit P.J.G.M."/>
            <person name="Zhong S."/>
            <person name="Goodwin S.B."/>
            <person name="Grigoriev I.V."/>
        </authorList>
    </citation>
    <scope>NUCLEOTIDE SEQUENCE [LARGE SCALE GENOMIC DNA]</scope>
    <source>
        <strain evidence="3">28A</strain>
    </source>
</reference>
<reference evidence="2 3" key="2">
    <citation type="journal article" date="2013" name="PLoS Genet.">
        <title>Comparative genome structure, secondary metabolite, and effector coding capacity across Cochliobolus pathogens.</title>
        <authorList>
            <person name="Condon B.J."/>
            <person name="Leng Y."/>
            <person name="Wu D."/>
            <person name="Bushley K.E."/>
            <person name="Ohm R.A."/>
            <person name="Otillar R."/>
            <person name="Martin J."/>
            <person name="Schackwitz W."/>
            <person name="Grimwood J."/>
            <person name="MohdZainudin N."/>
            <person name="Xue C."/>
            <person name="Wang R."/>
            <person name="Manning V.A."/>
            <person name="Dhillon B."/>
            <person name="Tu Z.J."/>
            <person name="Steffenson B.J."/>
            <person name="Salamov A."/>
            <person name="Sun H."/>
            <person name="Lowry S."/>
            <person name="LaButti K."/>
            <person name="Han J."/>
            <person name="Copeland A."/>
            <person name="Lindquist E."/>
            <person name="Barry K."/>
            <person name="Schmutz J."/>
            <person name="Baker S.E."/>
            <person name="Ciuffetti L.M."/>
            <person name="Grigoriev I.V."/>
            <person name="Zhong S."/>
            <person name="Turgeon B.G."/>
        </authorList>
    </citation>
    <scope>NUCLEOTIDE SEQUENCE [LARGE SCALE GENOMIC DNA]</scope>
    <source>
        <strain evidence="3">28A</strain>
    </source>
</reference>
<dbReference type="OrthoDB" id="3766937at2759"/>
<dbReference type="PANTHER" id="PTHR42085">
    <property type="entry name" value="F-BOX DOMAIN-CONTAINING PROTEIN"/>
    <property type="match status" value="1"/>
</dbReference>
<evidence type="ECO:0000313" key="2">
    <source>
        <dbReference type="EMBL" id="EOA88913.1"/>
    </source>
</evidence>
<dbReference type="GeneID" id="19404336"/>
<dbReference type="RefSeq" id="XP_008023335.1">
    <property type="nucleotide sequence ID" value="XM_008025144.1"/>
</dbReference>
<dbReference type="Proteomes" id="UP000016935">
    <property type="component" value="Unassembled WGS sequence"/>
</dbReference>
<dbReference type="AlphaFoldDB" id="R0K7E2"/>
<evidence type="ECO:0000313" key="3">
    <source>
        <dbReference type="Proteomes" id="UP000016935"/>
    </source>
</evidence>
<dbReference type="EMBL" id="KB908526">
    <property type="protein sequence ID" value="EOA88913.1"/>
    <property type="molecule type" value="Genomic_DNA"/>
</dbReference>
<feature type="compositionally biased region" description="Basic and acidic residues" evidence="1">
    <location>
        <begin position="28"/>
        <end position="37"/>
    </location>
</feature>
<evidence type="ECO:0000256" key="1">
    <source>
        <dbReference type="SAM" id="MobiDB-lite"/>
    </source>
</evidence>
<gene>
    <name evidence="2" type="ORF">SETTUDRAFT_38225</name>
</gene>
<dbReference type="PANTHER" id="PTHR42085:SF1">
    <property type="entry name" value="F-BOX DOMAIN-CONTAINING PROTEIN"/>
    <property type="match status" value="1"/>
</dbReference>
<keyword evidence="3" id="KW-1185">Reference proteome</keyword>
<dbReference type="InterPro" id="IPR038883">
    <property type="entry name" value="AN11006-like"/>
</dbReference>
<dbReference type="HOGENOM" id="CLU_1310780_0_0_1"/>
<accession>R0K7E2</accession>
<proteinExistence type="predicted"/>
<organism evidence="2 3">
    <name type="scientific">Exserohilum turcicum (strain 28A)</name>
    <name type="common">Northern leaf blight fungus</name>
    <name type="synonym">Setosphaeria turcica</name>
    <dbReference type="NCBI Taxonomy" id="671987"/>
    <lineage>
        <taxon>Eukaryota</taxon>
        <taxon>Fungi</taxon>
        <taxon>Dikarya</taxon>
        <taxon>Ascomycota</taxon>
        <taxon>Pezizomycotina</taxon>
        <taxon>Dothideomycetes</taxon>
        <taxon>Pleosporomycetidae</taxon>
        <taxon>Pleosporales</taxon>
        <taxon>Pleosporineae</taxon>
        <taxon>Pleosporaceae</taxon>
        <taxon>Exserohilum</taxon>
    </lineage>
</organism>
<name>R0K7E2_EXST2</name>
<feature type="region of interest" description="Disordered" evidence="1">
    <location>
        <begin position="1"/>
        <end position="42"/>
    </location>
</feature>